<dbReference type="EMBL" id="CP002158">
    <property type="protein sequence ID" value="ADL24854.1"/>
    <property type="molecule type" value="Genomic_DNA"/>
</dbReference>
<evidence type="ECO:0000313" key="18">
    <source>
        <dbReference type="Proteomes" id="UP000001497"/>
    </source>
</evidence>
<comment type="cofactor">
    <cofactor evidence="3">
        <name>Co(2+)</name>
        <dbReference type="ChEBI" id="CHEBI:48828"/>
    </cofactor>
</comment>
<dbReference type="GO" id="GO:0046872">
    <property type="term" value="F:metal ion binding"/>
    <property type="evidence" value="ECO:0007669"/>
    <property type="project" value="UniProtKB-UniRule"/>
</dbReference>
<dbReference type="PANTHER" id="PTHR11749">
    <property type="entry name" value="RIBULOSE-5-PHOSPHATE-3-EPIMERASE"/>
    <property type="match status" value="1"/>
</dbReference>
<evidence type="ECO:0000256" key="11">
    <source>
        <dbReference type="PIRNR" id="PIRNR001461"/>
    </source>
</evidence>
<dbReference type="GO" id="GO:0004750">
    <property type="term" value="F:D-ribulose-phosphate 3-epimerase activity"/>
    <property type="evidence" value="ECO:0007669"/>
    <property type="project" value="UniProtKB-UniRule"/>
</dbReference>
<comment type="cofactor">
    <cofactor evidence="2">
        <name>Mn(2+)</name>
        <dbReference type="ChEBI" id="CHEBI:29035"/>
    </cofactor>
</comment>
<feature type="binding site" evidence="10 14">
    <location>
        <position position="67"/>
    </location>
    <ligand>
        <name>substrate</name>
    </ligand>
</feature>
<keyword evidence="10 11" id="KW-0119">Carbohydrate metabolism</keyword>
<dbReference type="Proteomes" id="UP000001497">
    <property type="component" value="Chromosome"/>
</dbReference>
<dbReference type="GO" id="GO:0006098">
    <property type="term" value="P:pentose-phosphate shunt"/>
    <property type="evidence" value="ECO:0007669"/>
    <property type="project" value="UniProtKB-UniRule"/>
</dbReference>
<evidence type="ECO:0000256" key="9">
    <source>
        <dbReference type="ARBA" id="ARBA00023235"/>
    </source>
</evidence>
<dbReference type="RefSeq" id="WP_014546221.1">
    <property type="nucleotide sequence ID" value="NC_013410.1"/>
</dbReference>
<dbReference type="EMBL" id="CP001792">
    <property type="protein sequence ID" value="ACX75132.1"/>
    <property type="molecule type" value="Genomic_DNA"/>
</dbReference>
<evidence type="ECO:0000256" key="5">
    <source>
        <dbReference type="ARBA" id="ARBA00001954"/>
    </source>
</evidence>
<keyword evidence="9 10" id="KW-0413">Isomerase</keyword>
<dbReference type="KEGG" id="fsc:FSU_2017"/>
<comment type="function">
    <text evidence="10">Catalyzes the reversible epimerization of D-ribulose 5-phosphate to D-xylulose 5-phosphate.</text>
</comment>
<dbReference type="Pfam" id="PF00834">
    <property type="entry name" value="Ribul_P_3_epim"/>
    <property type="match status" value="1"/>
</dbReference>
<dbReference type="HOGENOM" id="CLU_054856_2_1_0"/>
<feature type="binding site" evidence="14">
    <location>
        <position position="174"/>
    </location>
    <ligand>
        <name>substrate</name>
    </ligand>
</feature>
<reference evidence="16" key="3">
    <citation type="submission" date="2010-08" db="EMBL/GenBank/DDBJ databases">
        <authorList>
            <person name="Durkin A.S."/>
            <person name="Nelson K.E."/>
            <person name="Morrison M."/>
            <person name="Forsberg C.W."/>
            <person name="Wilson D.B."/>
            <person name="Russell J.B."/>
            <person name="Cann I.K.O."/>
            <person name="Mackie R.I."/>
            <person name="White B.A."/>
        </authorList>
    </citation>
    <scope>NUCLEOTIDE SEQUENCE</scope>
    <source>
        <strain evidence="16">S85</strain>
    </source>
</reference>
<evidence type="ECO:0000256" key="4">
    <source>
        <dbReference type="ARBA" id="ARBA00001947"/>
    </source>
</evidence>
<keyword evidence="18" id="KW-1185">Reference proteome</keyword>
<comment type="cofactor">
    <cofactor evidence="10 13">
        <name>a divalent metal cation</name>
        <dbReference type="ChEBI" id="CHEBI:60240"/>
    </cofactor>
    <text evidence="10 13">Binds 1 divalent metal cation per subunit.</text>
</comment>
<dbReference type="AlphaFoldDB" id="C9RRE6"/>
<evidence type="ECO:0000313" key="15">
    <source>
        <dbReference type="EMBL" id="ACX75132.1"/>
    </source>
</evidence>
<evidence type="ECO:0000256" key="7">
    <source>
        <dbReference type="ARBA" id="ARBA00013188"/>
    </source>
</evidence>
<gene>
    <name evidence="10 16" type="primary">rpe</name>
    <name evidence="15" type="ordered locus">Fisuc_1535</name>
    <name evidence="16" type="ordered locus">FSU_2017</name>
</gene>
<accession>C9RRE6</accession>
<dbReference type="PIRSF" id="PIRSF001461">
    <property type="entry name" value="RPE"/>
    <property type="match status" value="1"/>
</dbReference>
<dbReference type="NCBIfam" id="NF004076">
    <property type="entry name" value="PRK05581.1-4"/>
    <property type="match status" value="1"/>
</dbReference>
<keyword evidence="13" id="KW-0170">Cobalt</keyword>
<keyword evidence="8 10" id="KW-0479">Metal-binding</keyword>
<feature type="binding site" evidence="10 13">
    <location>
        <position position="36"/>
    </location>
    <ligand>
        <name>a divalent metal cation</name>
        <dbReference type="ChEBI" id="CHEBI:60240"/>
    </ligand>
</feature>
<keyword evidence="13" id="KW-0464">Manganese</keyword>
<feature type="binding site" evidence="10 14">
    <location>
        <position position="9"/>
    </location>
    <ligand>
        <name>substrate</name>
    </ligand>
</feature>
<comment type="similarity">
    <text evidence="6 10 11">Belongs to the ribulose-phosphate 3-epimerase family.</text>
</comment>
<evidence type="ECO:0000256" key="10">
    <source>
        <dbReference type="HAMAP-Rule" id="MF_02227"/>
    </source>
</evidence>
<evidence type="ECO:0000256" key="3">
    <source>
        <dbReference type="ARBA" id="ARBA00001941"/>
    </source>
</evidence>
<evidence type="ECO:0000256" key="14">
    <source>
        <dbReference type="PIRSR" id="PIRSR001461-3"/>
    </source>
</evidence>
<reference evidence="17" key="2">
    <citation type="submission" date="2010-08" db="EMBL/GenBank/DDBJ databases">
        <title>Complete sequence of Fibrobacter succinogenes subsp. succinogenes S85.</title>
        <authorList>
            <person name="Durkin A.S."/>
            <person name="Nelson K.E."/>
            <person name="Morrison M."/>
            <person name="Forsberg C.W."/>
            <person name="Wilson D.B."/>
            <person name="Russell J.B."/>
            <person name="Cann I.K.O."/>
            <person name="Mackie R.I."/>
            <person name="White B.A."/>
        </authorList>
    </citation>
    <scope>NUCLEOTIDE SEQUENCE [LARGE SCALE GENOMIC DNA]</scope>
    <source>
        <strain evidence="17">ATCC 19169 / S85</strain>
    </source>
</reference>
<name>C9RRE6_FIBSS</name>
<comment type="pathway">
    <text evidence="10">Carbohydrate degradation.</text>
</comment>
<proteinExistence type="inferred from homology"/>
<feature type="binding site" evidence="10 13">
    <location>
        <position position="67"/>
    </location>
    <ligand>
        <name>a divalent metal cation</name>
        <dbReference type="ChEBI" id="CHEBI:60240"/>
    </ligand>
</feature>
<feature type="binding site" evidence="10 13">
    <location>
        <position position="172"/>
    </location>
    <ligand>
        <name>a divalent metal cation</name>
        <dbReference type="ChEBI" id="CHEBI:60240"/>
    </ligand>
</feature>
<evidence type="ECO:0000256" key="8">
    <source>
        <dbReference type="ARBA" id="ARBA00022723"/>
    </source>
</evidence>
<comment type="cofactor">
    <cofactor evidence="5">
        <name>Fe(2+)</name>
        <dbReference type="ChEBI" id="CHEBI:29033"/>
    </cofactor>
</comment>
<feature type="binding site" evidence="10 14">
    <location>
        <begin position="194"/>
        <end position="195"/>
    </location>
    <ligand>
        <name>substrate</name>
    </ligand>
</feature>
<dbReference type="InterPro" id="IPR013785">
    <property type="entry name" value="Aldolase_TIM"/>
</dbReference>
<dbReference type="eggNOG" id="COG0036">
    <property type="taxonomic scope" value="Bacteria"/>
</dbReference>
<dbReference type="InterPro" id="IPR000056">
    <property type="entry name" value="Ribul_P_3_epim-like"/>
</dbReference>
<dbReference type="Gene3D" id="3.20.20.70">
    <property type="entry name" value="Aldolase class I"/>
    <property type="match status" value="1"/>
</dbReference>
<feature type="active site" description="Proton donor" evidence="10 12">
    <location>
        <position position="172"/>
    </location>
</feature>
<evidence type="ECO:0000256" key="13">
    <source>
        <dbReference type="PIRSR" id="PIRSR001461-2"/>
    </source>
</evidence>
<dbReference type="STRING" id="59374.FSU_2017"/>
<dbReference type="Proteomes" id="UP000000517">
    <property type="component" value="Chromosome"/>
</dbReference>
<dbReference type="HAMAP" id="MF_02227">
    <property type="entry name" value="RPE"/>
    <property type="match status" value="1"/>
</dbReference>
<keyword evidence="13" id="KW-0862">Zinc</keyword>
<dbReference type="KEGG" id="fsu:Fisuc_1535"/>
<dbReference type="OrthoDB" id="1645589at2"/>
<reference evidence="15 18" key="1">
    <citation type="submission" date="2009-10" db="EMBL/GenBank/DDBJ databases">
        <title>Complete sequence of Fibrobacter succinogenes subsp. succinogenes S85.</title>
        <authorList>
            <consortium name="US DOE Joint Genome Institute"/>
            <person name="Lucas S."/>
            <person name="Copeland A."/>
            <person name="Lapidus A."/>
            <person name="Glavina del Rio T."/>
            <person name="Tice H."/>
            <person name="Bruce D."/>
            <person name="Goodwin L."/>
            <person name="Pitluck S."/>
            <person name="Chertkov O."/>
            <person name="Detter J.C."/>
            <person name="Han C."/>
            <person name="Tapia R."/>
            <person name="Larimer F."/>
            <person name="Land M."/>
            <person name="Hauser L."/>
            <person name="Kyrpides N."/>
            <person name="Mikhailova N."/>
            <person name="Weimer P.J."/>
            <person name="Stevenson D.M."/>
            <person name="Boyum J."/>
            <person name="Brumm P.I."/>
            <person name="Mead D."/>
        </authorList>
    </citation>
    <scope>NUCLEOTIDE SEQUENCE [LARGE SCALE GENOMIC DNA]</scope>
    <source>
        <strain evidence="18">ATCC 19169 / S85</strain>
        <strain evidence="15">S85</strain>
    </source>
</reference>
<comment type="catalytic activity">
    <reaction evidence="1 10 11">
        <text>D-ribulose 5-phosphate = D-xylulose 5-phosphate</text>
        <dbReference type="Rhea" id="RHEA:13677"/>
        <dbReference type="ChEBI" id="CHEBI:57737"/>
        <dbReference type="ChEBI" id="CHEBI:58121"/>
        <dbReference type="EC" id="5.1.3.1"/>
    </reaction>
</comment>
<organism evidence="16 17">
    <name type="scientific">Fibrobacter succinogenes (strain ATCC 19169 / S85)</name>
    <dbReference type="NCBI Taxonomy" id="59374"/>
    <lineage>
        <taxon>Bacteria</taxon>
        <taxon>Pseudomonadati</taxon>
        <taxon>Fibrobacterota</taxon>
        <taxon>Fibrobacteria</taxon>
        <taxon>Fibrobacterales</taxon>
        <taxon>Fibrobacteraceae</taxon>
        <taxon>Fibrobacter</taxon>
    </lineage>
</organism>
<protein>
    <recommendedName>
        <fullName evidence="7 10">Ribulose-phosphate 3-epimerase</fullName>
        <ecNumber evidence="7 10">5.1.3.1</ecNumber>
    </recommendedName>
</protein>
<evidence type="ECO:0000256" key="1">
    <source>
        <dbReference type="ARBA" id="ARBA00001782"/>
    </source>
</evidence>
<evidence type="ECO:0000256" key="2">
    <source>
        <dbReference type="ARBA" id="ARBA00001936"/>
    </source>
</evidence>
<dbReference type="PATRIC" id="fig|59374.8.peg.1939"/>
<feature type="active site" description="Proton acceptor" evidence="10 12">
    <location>
        <position position="36"/>
    </location>
</feature>
<evidence type="ECO:0000256" key="6">
    <source>
        <dbReference type="ARBA" id="ARBA00009541"/>
    </source>
</evidence>
<feature type="binding site" evidence="10 14">
    <location>
        <begin position="143"/>
        <end position="146"/>
    </location>
    <ligand>
        <name>substrate</name>
    </ligand>
</feature>
<dbReference type="SUPFAM" id="SSF51366">
    <property type="entry name" value="Ribulose-phoshate binding barrel"/>
    <property type="match status" value="1"/>
</dbReference>
<dbReference type="InterPro" id="IPR011060">
    <property type="entry name" value="RibuloseP-bd_barrel"/>
</dbReference>
<dbReference type="InterPro" id="IPR026019">
    <property type="entry name" value="Ribul_P_3_epim"/>
</dbReference>
<feature type="binding site" evidence="10">
    <location>
        <begin position="172"/>
        <end position="174"/>
    </location>
    <ligand>
        <name>substrate</name>
    </ligand>
</feature>
<comment type="cofactor">
    <cofactor evidence="4">
        <name>Zn(2+)</name>
        <dbReference type="ChEBI" id="CHEBI:29105"/>
    </cofactor>
</comment>
<evidence type="ECO:0000256" key="12">
    <source>
        <dbReference type="PIRSR" id="PIRSR001461-1"/>
    </source>
</evidence>
<dbReference type="FunFam" id="3.20.20.70:FF:000004">
    <property type="entry name" value="Ribulose-phosphate 3-epimerase"/>
    <property type="match status" value="1"/>
</dbReference>
<evidence type="ECO:0000313" key="16">
    <source>
        <dbReference type="EMBL" id="ADL24854.1"/>
    </source>
</evidence>
<dbReference type="NCBIfam" id="TIGR01163">
    <property type="entry name" value="rpe"/>
    <property type="match status" value="1"/>
</dbReference>
<dbReference type="CDD" id="cd00429">
    <property type="entry name" value="RPE"/>
    <property type="match status" value="1"/>
</dbReference>
<feature type="binding site" evidence="10 13">
    <location>
        <position position="34"/>
    </location>
    <ligand>
        <name>a divalent metal cation</name>
        <dbReference type="ChEBI" id="CHEBI:60240"/>
    </ligand>
</feature>
<dbReference type="GO" id="GO:0005737">
    <property type="term" value="C:cytoplasm"/>
    <property type="evidence" value="ECO:0007669"/>
    <property type="project" value="UniProtKB-ARBA"/>
</dbReference>
<dbReference type="PROSITE" id="PS01085">
    <property type="entry name" value="RIBUL_P_3_EPIMER_1"/>
    <property type="match status" value="1"/>
</dbReference>
<evidence type="ECO:0000313" key="17">
    <source>
        <dbReference type="Proteomes" id="UP000000517"/>
    </source>
</evidence>
<dbReference type="EC" id="5.1.3.1" evidence="7 10"/>
<dbReference type="GO" id="GO:0019323">
    <property type="term" value="P:pentose catabolic process"/>
    <property type="evidence" value="ECO:0007669"/>
    <property type="project" value="UniProtKB-UniRule"/>
</dbReference>
<sequence>MLKQIIAPSVLNANFLELGNGLKAIENGGAGLVHLDIMDGHFVPNISFGPGISACVKKGTKLPLDCHLMIENPENYVGEFAKAGASIISVHAETTNHLDRLLHQIAELGVKPAVAINPATPLESIKYVLDIVDMVLIMSVNPGFGGQSLIPYCLDKIRELRALKPELNIQIDGGVKLDNILACKEAGANIFVVGSAIFGKPDPEAVCREFVAKVNG</sequence>